<gene>
    <name evidence="1" type="ORF">BRAD3257_3685</name>
</gene>
<protein>
    <submittedName>
        <fullName evidence="1">Uncharacterized protein</fullName>
    </submittedName>
</protein>
<organism evidence="1 2">
    <name type="scientific">Bradyrhizobium vignae</name>
    <dbReference type="NCBI Taxonomy" id="1549949"/>
    <lineage>
        <taxon>Bacteria</taxon>
        <taxon>Pseudomonadati</taxon>
        <taxon>Pseudomonadota</taxon>
        <taxon>Alphaproteobacteria</taxon>
        <taxon>Hyphomicrobiales</taxon>
        <taxon>Nitrobacteraceae</taxon>
        <taxon>Bradyrhizobium</taxon>
    </lineage>
</organism>
<proteinExistence type="predicted"/>
<dbReference type="EMBL" id="LS398110">
    <property type="protein sequence ID" value="SPP94699.1"/>
    <property type="molecule type" value="Genomic_DNA"/>
</dbReference>
<reference evidence="1 2" key="1">
    <citation type="submission" date="2018-03" db="EMBL/GenBank/DDBJ databases">
        <authorList>
            <person name="Gully D."/>
        </authorList>
    </citation>
    <scope>NUCLEOTIDE SEQUENCE [LARGE SCALE GENOMIC DNA]</scope>
    <source>
        <strain evidence="1">ORS3257</strain>
    </source>
</reference>
<dbReference type="KEGG" id="bvz:BRAD3257_3685"/>
<evidence type="ECO:0000313" key="1">
    <source>
        <dbReference type="EMBL" id="SPP94699.1"/>
    </source>
</evidence>
<dbReference type="AlphaFoldDB" id="A0A2U3Q015"/>
<accession>A0A2U3Q015</accession>
<evidence type="ECO:0000313" key="2">
    <source>
        <dbReference type="Proteomes" id="UP000246085"/>
    </source>
</evidence>
<dbReference type="Proteomes" id="UP000246085">
    <property type="component" value="Chromosome BRAD3257"/>
</dbReference>
<sequence length="83" mass="9277">MLKRTKVALALPSYDRQRLSGIRRGWCPPLRPLMDLVLGDQRVARSDAGDAHRLSLSEALSISENRSSQGETTVTKRLTCLQK</sequence>
<name>A0A2U3Q015_9BRAD</name>